<dbReference type="PANTHER" id="PTHR47027">
    <property type="entry name" value="REVERSE TRANSCRIPTASE DOMAIN-CONTAINING PROTEIN"/>
    <property type="match status" value="1"/>
</dbReference>
<dbReference type="Proteomes" id="UP001148838">
    <property type="component" value="Unassembled WGS sequence"/>
</dbReference>
<dbReference type="EMBL" id="JAJSOF020000037">
    <property type="protein sequence ID" value="KAJ4427909.1"/>
    <property type="molecule type" value="Genomic_DNA"/>
</dbReference>
<dbReference type="PANTHER" id="PTHR47027:SF8">
    <property type="entry name" value="RIBONUCLEASE H"/>
    <property type="match status" value="1"/>
</dbReference>
<keyword evidence="2" id="KW-1185">Reference proteome</keyword>
<evidence type="ECO:0000313" key="1">
    <source>
        <dbReference type="EMBL" id="KAJ4427909.1"/>
    </source>
</evidence>
<evidence type="ECO:0000313" key="2">
    <source>
        <dbReference type="Proteomes" id="UP001148838"/>
    </source>
</evidence>
<reference evidence="1 2" key="1">
    <citation type="journal article" date="2022" name="Allergy">
        <title>Genome assembly and annotation of Periplaneta americana reveal a comprehensive cockroach allergen profile.</title>
        <authorList>
            <person name="Wang L."/>
            <person name="Xiong Q."/>
            <person name="Saelim N."/>
            <person name="Wang L."/>
            <person name="Nong W."/>
            <person name="Wan A.T."/>
            <person name="Shi M."/>
            <person name="Liu X."/>
            <person name="Cao Q."/>
            <person name="Hui J.H.L."/>
            <person name="Sookrung N."/>
            <person name="Leung T.F."/>
            <person name="Tungtrongchitr A."/>
            <person name="Tsui S.K.W."/>
        </authorList>
    </citation>
    <scope>NUCLEOTIDE SEQUENCE [LARGE SCALE GENOMIC DNA]</scope>
    <source>
        <strain evidence="1">PWHHKU_190912</strain>
    </source>
</reference>
<proteinExistence type="predicted"/>
<accession>A0ABQ8S1X7</accession>
<name>A0ABQ8S1X7_PERAM</name>
<comment type="caution">
    <text evidence="1">The sequence shown here is derived from an EMBL/GenBank/DDBJ whole genome shotgun (WGS) entry which is preliminary data.</text>
</comment>
<organism evidence="1 2">
    <name type="scientific">Periplaneta americana</name>
    <name type="common">American cockroach</name>
    <name type="synonym">Blatta americana</name>
    <dbReference type="NCBI Taxonomy" id="6978"/>
    <lineage>
        <taxon>Eukaryota</taxon>
        <taxon>Metazoa</taxon>
        <taxon>Ecdysozoa</taxon>
        <taxon>Arthropoda</taxon>
        <taxon>Hexapoda</taxon>
        <taxon>Insecta</taxon>
        <taxon>Pterygota</taxon>
        <taxon>Neoptera</taxon>
        <taxon>Polyneoptera</taxon>
        <taxon>Dictyoptera</taxon>
        <taxon>Blattodea</taxon>
        <taxon>Blattoidea</taxon>
        <taxon>Blattidae</taxon>
        <taxon>Blattinae</taxon>
        <taxon>Periplaneta</taxon>
    </lineage>
</organism>
<protein>
    <submittedName>
        <fullName evidence="1">Uncharacterized protein</fullName>
    </submittedName>
</protein>
<sequence length="436" mass="51213">MNNCGDSRLLDVRDFGSDQSGRLETLTSSLYVTDATLSQSKQARLVCRSSTRVCVRICVSIRRPEFECSGPQLEGPEFECSGPQLEGPQFEYSELSLKVCGSRYCELEKRSIFCESLEKELRKRKCFVWSVALYEAETWTLRRSEEMRLEAFKMWIWRRMECVKWTDRIRNEAEEEKELTRSLDEKKLPSEECTGRNGKREKSWGKKIYGSNEETKKKAENRKDWIMLGLQYSLSKITIITVLCVILKFKSWNRYHDHLHEPPERTVAFAAKLQTTCNSCGWLRLSFSLSRFFSTLGARVAHPWKTFRAKRDEVTGEWRKLHNTELHALYSSPDIIRNIKSRHLRWAGHVARMGESRNAYRVSAGRPEGKRPLGRQRRRLEDNIKMDLREMGYDDRDWINLAKDRDQWRDWKNSDSLPKENCVKKIGRRGPCISIL</sequence>
<gene>
    <name evidence="1" type="ORF">ANN_23918</name>
</gene>